<keyword evidence="1" id="KW-0732">Signal</keyword>
<organism evidence="2 3">
    <name type="scientific">Chilo suppressalis</name>
    <name type="common">Asiatic rice borer moth</name>
    <dbReference type="NCBI Taxonomy" id="168631"/>
    <lineage>
        <taxon>Eukaryota</taxon>
        <taxon>Metazoa</taxon>
        <taxon>Ecdysozoa</taxon>
        <taxon>Arthropoda</taxon>
        <taxon>Hexapoda</taxon>
        <taxon>Insecta</taxon>
        <taxon>Pterygota</taxon>
        <taxon>Neoptera</taxon>
        <taxon>Endopterygota</taxon>
        <taxon>Lepidoptera</taxon>
        <taxon>Glossata</taxon>
        <taxon>Ditrysia</taxon>
        <taxon>Pyraloidea</taxon>
        <taxon>Crambidae</taxon>
        <taxon>Crambinae</taxon>
        <taxon>Chilo</taxon>
    </lineage>
</organism>
<sequence length="146" mass="14100">MNTYIALSCLLAFATVCHGYGGVALSYGLAPAAVSTANVVKAAPIPVIRTVAAPIISAPVISAPVIHAPVAPVIRTVAVASPVSISYGGLGTGYGGLGLGYGYGGLGYGYGGLGYGGYGAIGVGPVGYGPIGLGINKGLGLSLGKY</sequence>
<feature type="chain" id="PRO_5045311725" evidence="1">
    <location>
        <begin position="20"/>
        <end position="146"/>
    </location>
</feature>
<gene>
    <name evidence="2" type="ORF">CHILSU_LOCUS3070</name>
</gene>
<accession>A0ABN8EA27</accession>
<dbReference type="Proteomes" id="UP001153292">
    <property type="component" value="Chromosome 15"/>
</dbReference>
<protein>
    <submittedName>
        <fullName evidence="2">Uncharacterized protein</fullName>
    </submittedName>
</protein>
<evidence type="ECO:0000313" key="2">
    <source>
        <dbReference type="EMBL" id="CAH0675669.1"/>
    </source>
</evidence>
<reference evidence="2" key="1">
    <citation type="submission" date="2021-12" db="EMBL/GenBank/DDBJ databases">
        <authorList>
            <person name="King R."/>
        </authorList>
    </citation>
    <scope>NUCLEOTIDE SEQUENCE</scope>
</reference>
<keyword evidence="3" id="KW-1185">Reference proteome</keyword>
<dbReference type="EMBL" id="OU963908">
    <property type="protein sequence ID" value="CAH0675669.1"/>
    <property type="molecule type" value="Genomic_DNA"/>
</dbReference>
<feature type="signal peptide" evidence="1">
    <location>
        <begin position="1"/>
        <end position="19"/>
    </location>
</feature>
<evidence type="ECO:0000256" key="1">
    <source>
        <dbReference type="SAM" id="SignalP"/>
    </source>
</evidence>
<proteinExistence type="predicted"/>
<name>A0ABN8EA27_CHISP</name>
<evidence type="ECO:0000313" key="3">
    <source>
        <dbReference type="Proteomes" id="UP001153292"/>
    </source>
</evidence>